<dbReference type="InterPro" id="IPR000073">
    <property type="entry name" value="AB_hydrolase_1"/>
</dbReference>
<keyword evidence="4" id="KW-1185">Reference proteome</keyword>
<dbReference type="Proteomes" id="UP000501802">
    <property type="component" value="Chromosome"/>
</dbReference>
<evidence type="ECO:0000313" key="4">
    <source>
        <dbReference type="Proteomes" id="UP000501802"/>
    </source>
</evidence>
<dbReference type="Pfam" id="PF00561">
    <property type="entry name" value="Abhydrolase_1"/>
    <property type="match status" value="1"/>
</dbReference>
<evidence type="ECO:0000256" key="1">
    <source>
        <dbReference type="ARBA" id="ARBA00008645"/>
    </source>
</evidence>
<dbReference type="EMBL" id="CP050063">
    <property type="protein sequence ID" value="QIP14461.1"/>
    <property type="molecule type" value="Genomic_DNA"/>
</dbReference>
<protein>
    <submittedName>
        <fullName evidence="3">Alpha/beta hydrolase</fullName>
    </submittedName>
</protein>
<feature type="domain" description="AB hydrolase-1" evidence="2">
    <location>
        <begin position="20"/>
        <end position="253"/>
    </location>
</feature>
<proteinExistence type="inferred from homology"/>
<dbReference type="SUPFAM" id="SSF53474">
    <property type="entry name" value="alpha/beta-Hydrolases"/>
    <property type="match status" value="1"/>
</dbReference>
<organism evidence="3 4">
    <name type="scientific">Spirosoma aureum</name>
    <dbReference type="NCBI Taxonomy" id="2692134"/>
    <lineage>
        <taxon>Bacteria</taxon>
        <taxon>Pseudomonadati</taxon>
        <taxon>Bacteroidota</taxon>
        <taxon>Cytophagia</taxon>
        <taxon>Cytophagales</taxon>
        <taxon>Cytophagaceae</taxon>
        <taxon>Spirosoma</taxon>
    </lineage>
</organism>
<dbReference type="KEGG" id="spib:G8759_18490"/>
<keyword evidence="3" id="KW-0378">Hydrolase</keyword>
<dbReference type="PANTHER" id="PTHR43039">
    <property type="entry name" value="ESTERASE-RELATED"/>
    <property type="match status" value="1"/>
</dbReference>
<comment type="similarity">
    <text evidence="1">Belongs to the AB hydrolase superfamily.</text>
</comment>
<dbReference type="Gene3D" id="3.40.50.1820">
    <property type="entry name" value="alpha/beta hydrolase"/>
    <property type="match status" value="1"/>
</dbReference>
<gene>
    <name evidence="3" type="ORF">G8759_18490</name>
</gene>
<reference evidence="3 4" key="1">
    <citation type="submission" date="2020-03" db="EMBL/GenBank/DDBJ databases">
        <authorList>
            <person name="Kim M.K."/>
        </authorList>
    </citation>
    <scope>NUCLEOTIDE SEQUENCE [LARGE SCALE GENOMIC DNA]</scope>
    <source>
        <strain evidence="3 4">BT328</strain>
    </source>
</reference>
<evidence type="ECO:0000313" key="3">
    <source>
        <dbReference type="EMBL" id="QIP14461.1"/>
    </source>
</evidence>
<dbReference type="InterPro" id="IPR029058">
    <property type="entry name" value="AB_hydrolase_fold"/>
</dbReference>
<dbReference type="RefSeq" id="WP_167210568.1">
    <property type="nucleotide sequence ID" value="NZ_CP050063.1"/>
</dbReference>
<dbReference type="PRINTS" id="PR00111">
    <property type="entry name" value="ABHYDROLASE"/>
</dbReference>
<name>A0A6G9APQ1_9BACT</name>
<accession>A0A6G9APQ1</accession>
<dbReference type="GO" id="GO:0016787">
    <property type="term" value="F:hydrolase activity"/>
    <property type="evidence" value="ECO:0007669"/>
    <property type="project" value="UniProtKB-KW"/>
</dbReference>
<sequence>MAFDILKRNNVKIKGQGTQPMMFAHGFGCDQNMWRHIAPVFEPDYRLILFDFVGSGQSDIAAYDPLRYDDLNGYAQDVLDICQALELTNVVFVGHSVSSMIGLLAAIQQPQFFDRLIMIGPSPRYLNEAPDYVGGFERPDVDELLALMDQNFVRWANTLAPAIMGNADQPALGAELTQSFCSTDPLVMQQFARITFLSDNRQDLPKLTVPSLILQSSDDIIAPQVVGEYTHQHLPLSTLRYMKANGHCPHLSAPEETIALMQTYLFDTKKI</sequence>
<evidence type="ECO:0000259" key="2">
    <source>
        <dbReference type="Pfam" id="PF00561"/>
    </source>
</evidence>
<dbReference type="AlphaFoldDB" id="A0A6G9APQ1"/>